<evidence type="ECO:0000256" key="8">
    <source>
        <dbReference type="SAM" id="Phobius"/>
    </source>
</evidence>
<keyword evidence="2" id="KW-1003">Cell membrane</keyword>
<feature type="domain" description="Integral membrane bound transporter" evidence="9">
    <location>
        <begin position="23"/>
        <end position="146"/>
    </location>
</feature>
<protein>
    <recommendedName>
        <fullName evidence="9">Integral membrane bound transporter domain-containing protein</fullName>
    </recommendedName>
</protein>
<evidence type="ECO:0000256" key="3">
    <source>
        <dbReference type="ARBA" id="ARBA00022692"/>
    </source>
</evidence>
<name>A0AB73B7L4_CORFL</name>
<dbReference type="EMBL" id="BJNB01000019">
    <property type="protein sequence ID" value="GEB97918.1"/>
    <property type="molecule type" value="Genomic_DNA"/>
</dbReference>
<accession>A0AB73B7L4</accession>
<keyword evidence="4 8" id="KW-1133">Transmembrane helix</keyword>
<evidence type="ECO:0000259" key="9">
    <source>
        <dbReference type="Pfam" id="PF13515"/>
    </source>
</evidence>
<dbReference type="GO" id="GO:0005886">
    <property type="term" value="C:plasma membrane"/>
    <property type="evidence" value="ECO:0007669"/>
    <property type="project" value="UniProtKB-SubCell"/>
</dbReference>
<sequence>MARVNRLRSRSVYIIQATVGAGLAYWVAHVLFGHSQPFFAPISAVIILGLSGGDRMKKALEMSIGGIIGVAVGDILFEFVGQGPFQITLIVLAGLIVGSFITKSPLVANQIVFGSILIATIFPPTEGMGGLDRAVDAMIGSAIGIVTIALIPNSPLSQARREICKVLGMASSVLSDVSYGLRNDDPELIEDARDAVRGTQSNINSMLDAAKSGREAAEVSPIMWASRRNIRSLERILEPVDNAVRGVRVLSRRAMVLSEDHDEVSKAQLELIDSLSDILQELSELYNHKNRADVAHEIPEIVSKLRKVGARASMGVVEEQSLSAYAILAQTRSIVVDLLMVCGMSRESAVASLVPTSAHPAFPSEVWSQQEEREERSERESGEG</sequence>
<feature type="transmembrane region" description="Helical" evidence="8">
    <location>
        <begin position="106"/>
        <end position="122"/>
    </location>
</feature>
<reference evidence="10 11" key="1">
    <citation type="submission" date="2019-06" db="EMBL/GenBank/DDBJ databases">
        <title>Whole genome shotgun sequence of Corynebacterium flavescens NBRC 14136.</title>
        <authorList>
            <person name="Hosoyama A."/>
            <person name="Uohara A."/>
            <person name="Ohji S."/>
            <person name="Ichikawa N."/>
        </authorList>
    </citation>
    <scope>NUCLEOTIDE SEQUENCE [LARGE SCALE GENOMIC DNA]</scope>
    <source>
        <strain evidence="10 11">NBRC 14136</strain>
    </source>
</reference>
<proteinExistence type="inferred from homology"/>
<evidence type="ECO:0000256" key="1">
    <source>
        <dbReference type="ARBA" id="ARBA00004651"/>
    </source>
</evidence>
<feature type="transmembrane region" description="Helical" evidence="8">
    <location>
        <begin position="134"/>
        <end position="151"/>
    </location>
</feature>
<evidence type="ECO:0000256" key="2">
    <source>
        <dbReference type="ARBA" id="ARBA00022475"/>
    </source>
</evidence>
<evidence type="ECO:0000313" key="10">
    <source>
        <dbReference type="EMBL" id="GEB97918.1"/>
    </source>
</evidence>
<comment type="similarity">
    <text evidence="6">Belongs to the YccS/YhfK family.</text>
</comment>
<gene>
    <name evidence="10" type="ORF">CFL01nite_14130</name>
</gene>
<feature type="transmembrane region" description="Helical" evidence="8">
    <location>
        <begin position="12"/>
        <end position="32"/>
    </location>
</feature>
<dbReference type="Pfam" id="PF13515">
    <property type="entry name" value="FUSC_2"/>
    <property type="match status" value="1"/>
</dbReference>
<keyword evidence="5 8" id="KW-0472">Membrane</keyword>
<evidence type="ECO:0000256" key="6">
    <source>
        <dbReference type="ARBA" id="ARBA00043993"/>
    </source>
</evidence>
<dbReference type="InterPro" id="IPR049453">
    <property type="entry name" value="Memb_transporter_dom"/>
</dbReference>
<dbReference type="AlphaFoldDB" id="A0AB73B7L4"/>
<evidence type="ECO:0000256" key="5">
    <source>
        <dbReference type="ARBA" id="ARBA00023136"/>
    </source>
</evidence>
<dbReference type="PANTHER" id="PTHR30509">
    <property type="entry name" value="P-HYDROXYBENZOIC ACID EFFLUX PUMP SUBUNIT-RELATED"/>
    <property type="match status" value="1"/>
</dbReference>
<organism evidence="10 11">
    <name type="scientific">Corynebacterium flavescens</name>
    <dbReference type="NCBI Taxonomy" id="28028"/>
    <lineage>
        <taxon>Bacteria</taxon>
        <taxon>Bacillati</taxon>
        <taxon>Actinomycetota</taxon>
        <taxon>Actinomycetes</taxon>
        <taxon>Mycobacteriales</taxon>
        <taxon>Corynebacteriaceae</taxon>
        <taxon>Corynebacterium</taxon>
    </lineage>
</organism>
<comment type="subcellular location">
    <subcellularLocation>
        <location evidence="1">Cell membrane</location>
        <topology evidence="1">Multi-pass membrane protein</topology>
    </subcellularLocation>
</comment>
<evidence type="ECO:0000256" key="4">
    <source>
        <dbReference type="ARBA" id="ARBA00022989"/>
    </source>
</evidence>
<evidence type="ECO:0000313" key="11">
    <source>
        <dbReference type="Proteomes" id="UP000315353"/>
    </source>
</evidence>
<evidence type="ECO:0000256" key="7">
    <source>
        <dbReference type="SAM" id="MobiDB-lite"/>
    </source>
</evidence>
<dbReference type="PANTHER" id="PTHR30509:SF9">
    <property type="entry name" value="MULTIDRUG RESISTANCE PROTEIN MDTO"/>
    <property type="match status" value="1"/>
</dbReference>
<feature type="compositionally biased region" description="Basic and acidic residues" evidence="7">
    <location>
        <begin position="370"/>
        <end position="384"/>
    </location>
</feature>
<dbReference type="Proteomes" id="UP000315353">
    <property type="component" value="Unassembled WGS sequence"/>
</dbReference>
<feature type="region of interest" description="Disordered" evidence="7">
    <location>
        <begin position="361"/>
        <end position="384"/>
    </location>
</feature>
<keyword evidence="3 8" id="KW-0812">Transmembrane</keyword>
<feature type="transmembrane region" description="Helical" evidence="8">
    <location>
        <begin position="83"/>
        <end position="101"/>
    </location>
</feature>
<comment type="caution">
    <text evidence="10">The sequence shown here is derived from an EMBL/GenBank/DDBJ whole genome shotgun (WGS) entry which is preliminary data.</text>
</comment>